<name>A0A9D5DE74_9LILI</name>
<feature type="region of interest" description="Disordered" evidence="1">
    <location>
        <begin position="48"/>
        <end position="83"/>
    </location>
</feature>
<comment type="caution">
    <text evidence="3">The sequence shown here is derived from an EMBL/GenBank/DDBJ whole genome shotgun (WGS) entry which is preliminary data.</text>
</comment>
<dbReference type="Proteomes" id="UP001085076">
    <property type="component" value="Miscellaneous, Linkage group lg01"/>
</dbReference>
<reference evidence="3" key="1">
    <citation type="submission" date="2021-03" db="EMBL/GenBank/DDBJ databases">
        <authorList>
            <person name="Li Z."/>
            <person name="Yang C."/>
        </authorList>
    </citation>
    <scope>NUCLEOTIDE SEQUENCE</scope>
    <source>
        <strain evidence="3">Dzin_1.0</strain>
        <tissue evidence="3">Leaf</tissue>
    </source>
</reference>
<dbReference type="PANTHER" id="PTHR35762">
    <property type="entry name" value="TRANSMEMBRANE PROTEIN"/>
    <property type="match status" value="1"/>
</dbReference>
<evidence type="ECO:0000313" key="4">
    <source>
        <dbReference type="Proteomes" id="UP001085076"/>
    </source>
</evidence>
<proteinExistence type="predicted"/>
<feature type="compositionally biased region" description="Basic and acidic residues" evidence="1">
    <location>
        <begin position="48"/>
        <end position="59"/>
    </location>
</feature>
<dbReference type="AlphaFoldDB" id="A0A9D5DE74"/>
<keyword evidence="4" id="KW-1185">Reference proteome</keyword>
<keyword evidence="2" id="KW-0472">Membrane</keyword>
<accession>A0A9D5DE74</accession>
<keyword evidence="2" id="KW-0812">Transmembrane</keyword>
<feature type="transmembrane region" description="Helical" evidence="2">
    <location>
        <begin position="6"/>
        <end position="24"/>
    </location>
</feature>
<dbReference type="EMBL" id="JAGGNH010000001">
    <property type="protein sequence ID" value="KAJ0988797.1"/>
    <property type="molecule type" value="Genomic_DNA"/>
</dbReference>
<evidence type="ECO:0000256" key="2">
    <source>
        <dbReference type="SAM" id="Phobius"/>
    </source>
</evidence>
<evidence type="ECO:0008006" key="5">
    <source>
        <dbReference type="Google" id="ProtNLM"/>
    </source>
</evidence>
<evidence type="ECO:0000256" key="1">
    <source>
        <dbReference type="SAM" id="MobiDB-lite"/>
    </source>
</evidence>
<feature type="region of interest" description="Disordered" evidence="1">
    <location>
        <begin position="134"/>
        <end position="190"/>
    </location>
</feature>
<feature type="compositionally biased region" description="Basic and acidic residues" evidence="1">
    <location>
        <begin position="177"/>
        <end position="190"/>
    </location>
</feature>
<keyword evidence="2" id="KW-1133">Transmembrane helix</keyword>
<feature type="compositionally biased region" description="Acidic residues" evidence="1">
    <location>
        <begin position="151"/>
        <end position="161"/>
    </location>
</feature>
<feature type="compositionally biased region" description="Acidic residues" evidence="1">
    <location>
        <begin position="60"/>
        <end position="79"/>
    </location>
</feature>
<gene>
    <name evidence="3" type="ORF">J5N97_007153</name>
</gene>
<evidence type="ECO:0000313" key="3">
    <source>
        <dbReference type="EMBL" id="KAJ0988797.1"/>
    </source>
</evidence>
<dbReference type="OrthoDB" id="781735at2759"/>
<reference evidence="3" key="2">
    <citation type="journal article" date="2022" name="Hortic Res">
        <title>The genome of Dioscorea zingiberensis sheds light on the biosynthesis, origin and evolution of the medicinally important diosgenin saponins.</title>
        <authorList>
            <person name="Li Y."/>
            <person name="Tan C."/>
            <person name="Li Z."/>
            <person name="Guo J."/>
            <person name="Li S."/>
            <person name="Chen X."/>
            <person name="Wang C."/>
            <person name="Dai X."/>
            <person name="Yang H."/>
            <person name="Song W."/>
            <person name="Hou L."/>
            <person name="Xu J."/>
            <person name="Tong Z."/>
            <person name="Xu A."/>
            <person name="Yuan X."/>
            <person name="Wang W."/>
            <person name="Yang Q."/>
            <person name="Chen L."/>
            <person name="Sun Z."/>
            <person name="Wang K."/>
            <person name="Pan B."/>
            <person name="Chen J."/>
            <person name="Bao Y."/>
            <person name="Liu F."/>
            <person name="Qi X."/>
            <person name="Gang D.R."/>
            <person name="Wen J."/>
            <person name="Li J."/>
        </authorList>
    </citation>
    <scope>NUCLEOTIDE SEQUENCE</scope>
    <source>
        <strain evidence="3">Dzin_1.0</strain>
    </source>
</reference>
<dbReference type="PANTHER" id="PTHR35762:SF2">
    <property type="entry name" value="TRANSMEMBRANE PROTEIN"/>
    <property type="match status" value="1"/>
</dbReference>
<organism evidence="3 4">
    <name type="scientific">Dioscorea zingiberensis</name>
    <dbReference type="NCBI Taxonomy" id="325984"/>
    <lineage>
        <taxon>Eukaryota</taxon>
        <taxon>Viridiplantae</taxon>
        <taxon>Streptophyta</taxon>
        <taxon>Embryophyta</taxon>
        <taxon>Tracheophyta</taxon>
        <taxon>Spermatophyta</taxon>
        <taxon>Magnoliopsida</taxon>
        <taxon>Liliopsida</taxon>
        <taxon>Dioscoreales</taxon>
        <taxon>Dioscoreaceae</taxon>
        <taxon>Dioscorea</taxon>
    </lineage>
</organism>
<sequence length="190" mass="21483">MLLFSIPKYLFIVCNIIIIVYLAGDSNKLSKASPATDIYEEYEKRNQREMTKVESHLVEEIDEDEEDEEDDQEDEGVDGEEMKKKFDDFIAKLVSGNSTLETNFACVPSGKDACDFDFEPDCMWKEGVIEENTGSWTNNMSKESRPSLAEEVVDEEDDINWEEGICQGPANVTDGLAEQRSHSGSNKEKS</sequence>
<protein>
    <recommendedName>
        <fullName evidence="5">DUF4408 domain-containing protein</fullName>
    </recommendedName>
</protein>